<keyword evidence="2" id="KW-0645">Protease</keyword>
<evidence type="ECO:0000313" key="3">
    <source>
        <dbReference type="Proteomes" id="UP000190162"/>
    </source>
</evidence>
<feature type="domain" description="Phage-like element PBSX protein XkdF" evidence="1">
    <location>
        <begin position="5"/>
        <end position="96"/>
    </location>
</feature>
<dbReference type="Proteomes" id="UP000190162">
    <property type="component" value="Unassembled WGS sequence"/>
</dbReference>
<dbReference type="EMBL" id="FUXU01000049">
    <property type="protein sequence ID" value="SKA60293.1"/>
    <property type="molecule type" value="Genomic_DNA"/>
</dbReference>
<dbReference type="GO" id="GO:0008233">
    <property type="term" value="F:peptidase activity"/>
    <property type="evidence" value="ECO:0007669"/>
    <property type="project" value="UniProtKB-KW"/>
</dbReference>
<sequence>MIQHEVTGVVMMPNEDITVDEIHTACREYQDKFKTGDGMYIPLGGDDADDAMVIAEIVENYIIPDDVDWNGNAIKAGSWLQTVRVYDEDLLEDLLADNVIHEFKVSDGKTITKSNIQMFKSCEIHVALNEDEIDELAEKLSQEMGKPKPIVRTQIRESEKKQYLKARYS</sequence>
<evidence type="ECO:0000313" key="2">
    <source>
        <dbReference type="EMBL" id="SKA60293.1"/>
    </source>
</evidence>
<protein>
    <submittedName>
        <fullName evidence="2">Putative phage serine protease XkdF</fullName>
    </submittedName>
</protein>
<dbReference type="RefSeq" id="WP_078753500.1">
    <property type="nucleotide sequence ID" value="NZ_FUXU01000049.1"/>
</dbReference>
<gene>
    <name evidence="2" type="ORF">SAMN02745132_03271</name>
</gene>
<dbReference type="GO" id="GO:0006508">
    <property type="term" value="P:proteolysis"/>
    <property type="evidence" value="ECO:0007669"/>
    <property type="project" value="UniProtKB-KW"/>
</dbReference>
<proteinExistence type="predicted"/>
<accession>A0A1T4V5Q7</accession>
<evidence type="ECO:0000259" key="1">
    <source>
        <dbReference type="Pfam" id="PF14550"/>
    </source>
</evidence>
<dbReference type="AlphaFoldDB" id="A0A1T4V5Q7"/>
<organism evidence="2 3">
    <name type="scientific">Enterovibrio nigricans DSM 22720</name>
    <dbReference type="NCBI Taxonomy" id="1121868"/>
    <lineage>
        <taxon>Bacteria</taxon>
        <taxon>Pseudomonadati</taxon>
        <taxon>Pseudomonadota</taxon>
        <taxon>Gammaproteobacteria</taxon>
        <taxon>Vibrionales</taxon>
        <taxon>Vibrionaceae</taxon>
        <taxon>Enterovibrio</taxon>
    </lineage>
</organism>
<name>A0A1T4V5Q7_9GAMM</name>
<dbReference type="InterPro" id="IPR027924">
    <property type="entry name" value="XkdF"/>
</dbReference>
<keyword evidence="3" id="KW-1185">Reference proteome</keyword>
<reference evidence="3" key="1">
    <citation type="submission" date="2017-02" db="EMBL/GenBank/DDBJ databases">
        <authorList>
            <person name="Varghese N."/>
            <person name="Submissions S."/>
        </authorList>
    </citation>
    <scope>NUCLEOTIDE SEQUENCE [LARGE SCALE GENOMIC DNA]</scope>
    <source>
        <strain evidence="3">DSM 22720</strain>
    </source>
</reference>
<dbReference type="Pfam" id="PF14550">
    <property type="entry name" value="Peptidase_S78_2"/>
    <property type="match status" value="1"/>
</dbReference>
<keyword evidence="2" id="KW-0378">Hydrolase</keyword>